<dbReference type="GO" id="GO:0043200">
    <property type="term" value="P:response to amino acid"/>
    <property type="evidence" value="ECO:0007669"/>
    <property type="project" value="TreeGrafter"/>
</dbReference>
<dbReference type="InterPro" id="IPR019887">
    <property type="entry name" value="Tscrpt_reg_AsnC/Lrp_C"/>
</dbReference>
<dbReference type="AlphaFoldDB" id="A0A370NNF1"/>
<keyword evidence="3" id="KW-0804">Transcription</keyword>
<evidence type="ECO:0000256" key="3">
    <source>
        <dbReference type="ARBA" id="ARBA00023163"/>
    </source>
</evidence>
<dbReference type="InterPro" id="IPR011008">
    <property type="entry name" value="Dimeric_a/b-barrel"/>
</dbReference>
<dbReference type="Proteomes" id="UP000255165">
    <property type="component" value="Unassembled WGS sequence"/>
</dbReference>
<keyword evidence="1" id="KW-0805">Transcription regulation</keyword>
<dbReference type="SUPFAM" id="SSF54909">
    <property type="entry name" value="Dimeric alpha+beta barrel"/>
    <property type="match status" value="1"/>
</dbReference>
<evidence type="ECO:0000313" key="6">
    <source>
        <dbReference type="Proteomes" id="UP000255165"/>
    </source>
</evidence>
<evidence type="ECO:0000313" key="5">
    <source>
        <dbReference type="EMBL" id="RDK07063.1"/>
    </source>
</evidence>
<dbReference type="PROSITE" id="PS50956">
    <property type="entry name" value="HTH_ASNC_2"/>
    <property type="match status" value="1"/>
</dbReference>
<evidence type="ECO:0000256" key="2">
    <source>
        <dbReference type="ARBA" id="ARBA00023125"/>
    </source>
</evidence>
<dbReference type="Pfam" id="PF01037">
    <property type="entry name" value="AsnC_trans_reg"/>
    <property type="match status" value="1"/>
</dbReference>
<dbReference type="SMART" id="SM00344">
    <property type="entry name" value="HTH_ASNC"/>
    <property type="match status" value="1"/>
</dbReference>
<dbReference type="Pfam" id="PF13412">
    <property type="entry name" value="HTH_24"/>
    <property type="match status" value="1"/>
</dbReference>
<dbReference type="GO" id="GO:0043565">
    <property type="term" value="F:sequence-specific DNA binding"/>
    <property type="evidence" value="ECO:0007669"/>
    <property type="project" value="InterPro"/>
</dbReference>
<accession>A0A370NNF1</accession>
<evidence type="ECO:0000259" key="4">
    <source>
        <dbReference type="PROSITE" id="PS50956"/>
    </source>
</evidence>
<dbReference type="RefSeq" id="WP_115214609.1">
    <property type="nucleotide sequence ID" value="NZ_QKWJ01000049.1"/>
</dbReference>
<proteinExistence type="predicted"/>
<sequence length="179" mass="20103">MTSETKPATRRLDRIDIAILQQLQNNARITNAELARAVHLSPTACFGRVRALEKLGLFRQQVTLLDPGALGLRINVFIQVSLEKQVEDALRRFEQEVGARPEVMECYLMTGDADYLLRVVVPDMQSLERFIVQWLTKIPGVSNIRSSFALKQVRYKTALPLPVTGLTLTAGDDAPQEWA</sequence>
<dbReference type="InterPro" id="IPR019888">
    <property type="entry name" value="Tscrpt_reg_AsnC-like"/>
</dbReference>
<reference evidence="6" key="1">
    <citation type="submission" date="2018-06" db="EMBL/GenBank/DDBJ databases">
        <authorList>
            <person name="Feng T."/>
            <person name="Jeon C.O."/>
        </authorList>
    </citation>
    <scope>NUCLEOTIDE SEQUENCE [LARGE SCALE GENOMIC DNA]</scope>
    <source>
        <strain evidence="6">S23</strain>
    </source>
</reference>
<dbReference type="InterPro" id="IPR036390">
    <property type="entry name" value="WH_DNA-bd_sf"/>
</dbReference>
<dbReference type="Gene3D" id="1.10.10.10">
    <property type="entry name" value="Winged helix-like DNA-binding domain superfamily/Winged helix DNA-binding domain"/>
    <property type="match status" value="1"/>
</dbReference>
<gene>
    <name evidence="5" type="ORF">DN412_28335</name>
</gene>
<dbReference type="PANTHER" id="PTHR30154:SF34">
    <property type="entry name" value="TRANSCRIPTIONAL REGULATOR AZLB"/>
    <property type="match status" value="1"/>
</dbReference>
<dbReference type="Gene3D" id="3.30.70.920">
    <property type="match status" value="1"/>
</dbReference>
<evidence type="ECO:0000256" key="1">
    <source>
        <dbReference type="ARBA" id="ARBA00023015"/>
    </source>
</evidence>
<dbReference type="SUPFAM" id="SSF46785">
    <property type="entry name" value="Winged helix' DNA-binding domain"/>
    <property type="match status" value="1"/>
</dbReference>
<organism evidence="5 6">
    <name type="scientific">Cupriavidus lacunae</name>
    <dbReference type="NCBI Taxonomy" id="2666307"/>
    <lineage>
        <taxon>Bacteria</taxon>
        <taxon>Pseudomonadati</taxon>
        <taxon>Pseudomonadota</taxon>
        <taxon>Betaproteobacteria</taxon>
        <taxon>Burkholderiales</taxon>
        <taxon>Burkholderiaceae</taxon>
        <taxon>Cupriavidus</taxon>
    </lineage>
</organism>
<name>A0A370NNF1_9BURK</name>
<dbReference type="InterPro" id="IPR000485">
    <property type="entry name" value="AsnC-type_HTH_dom"/>
</dbReference>
<dbReference type="PRINTS" id="PR00033">
    <property type="entry name" value="HTHASNC"/>
</dbReference>
<keyword evidence="2" id="KW-0238">DNA-binding</keyword>
<dbReference type="InterPro" id="IPR036388">
    <property type="entry name" value="WH-like_DNA-bd_sf"/>
</dbReference>
<dbReference type="PANTHER" id="PTHR30154">
    <property type="entry name" value="LEUCINE-RESPONSIVE REGULATORY PROTEIN"/>
    <property type="match status" value="1"/>
</dbReference>
<keyword evidence="6" id="KW-1185">Reference proteome</keyword>
<dbReference type="EMBL" id="QKWJ01000049">
    <property type="protein sequence ID" value="RDK07063.1"/>
    <property type="molecule type" value="Genomic_DNA"/>
</dbReference>
<feature type="domain" description="HTH asnC-type" evidence="4">
    <location>
        <begin position="12"/>
        <end position="73"/>
    </location>
</feature>
<comment type="caution">
    <text evidence="5">The sequence shown here is derived from an EMBL/GenBank/DDBJ whole genome shotgun (WGS) entry which is preliminary data.</text>
</comment>
<protein>
    <submittedName>
        <fullName evidence="5">ArsR family transcriptional regulator</fullName>
    </submittedName>
</protein>
<dbReference type="GO" id="GO:0005829">
    <property type="term" value="C:cytosol"/>
    <property type="evidence" value="ECO:0007669"/>
    <property type="project" value="TreeGrafter"/>
</dbReference>